<evidence type="ECO:0000313" key="3">
    <source>
        <dbReference type="EMBL" id="CFE89347.1"/>
    </source>
</evidence>
<dbReference type="EMBL" id="CQQC01002670">
    <property type="protein sequence ID" value="CNX07301.1"/>
    <property type="molecule type" value="Genomic_DNA"/>
</dbReference>
<dbReference type="AlphaFoldDB" id="A0A0T7LU28"/>
<name>A0A0T7LU28_MYCTX</name>
<evidence type="ECO:0000313" key="6">
    <source>
        <dbReference type="EMBL" id="COX57126.1"/>
    </source>
</evidence>
<evidence type="ECO:0000313" key="4">
    <source>
        <dbReference type="EMBL" id="CNX07301.1"/>
    </source>
</evidence>
<evidence type="ECO:0000313" key="9">
    <source>
        <dbReference type="Proteomes" id="UP000039217"/>
    </source>
</evidence>
<dbReference type="Proteomes" id="UP000048600">
    <property type="component" value="Unassembled WGS sequence"/>
</dbReference>
<feature type="compositionally biased region" description="Polar residues" evidence="1">
    <location>
        <begin position="29"/>
        <end position="44"/>
    </location>
</feature>
<dbReference type="EMBL" id="CFOE01001478">
    <property type="protein sequence ID" value="CFE51411.1"/>
    <property type="molecule type" value="Genomic_DNA"/>
</dbReference>
<feature type="region of interest" description="Disordered" evidence="1">
    <location>
        <begin position="1"/>
        <end position="44"/>
    </location>
</feature>
<proteinExistence type="predicted"/>
<evidence type="ECO:0000313" key="2">
    <source>
        <dbReference type="EMBL" id="CFE51411.1"/>
    </source>
</evidence>
<dbReference type="EMBL" id="CFOH01001667">
    <property type="protein sequence ID" value="CFE89347.1"/>
    <property type="molecule type" value="Genomic_DNA"/>
</dbReference>
<dbReference type="Proteomes" id="UP000039217">
    <property type="component" value="Unassembled WGS sequence"/>
</dbReference>
<evidence type="ECO:0000313" key="10">
    <source>
        <dbReference type="Proteomes" id="UP000045842"/>
    </source>
</evidence>
<sequence length="44" mass="4266">MASPSQAAAAASIGPDPGPAYMRPELISGGNTPKSITASLLNGP</sequence>
<evidence type="ECO:0000313" key="7">
    <source>
        <dbReference type="EMBL" id="COX85494.1"/>
    </source>
</evidence>
<dbReference type="Proteomes" id="UP000038802">
    <property type="component" value="Unassembled WGS sequence"/>
</dbReference>
<dbReference type="Proteomes" id="UP000048289">
    <property type="component" value="Unassembled WGS sequence"/>
</dbReference>
<dbReference type="EMBL" id="CSAD01001383">
    <property type="protein sequence ID" value="COX10863.1"/>
    <property type="molecule type" value="Genomic_DNA"/>
</dbReference>
<evidence type="ECO:0000313" key="13">
    <source>
        <dbReference type="Proteomes" id="UP000048600"/>
    </source>
</evidence>
<evidence type="ECO:0000256" key="1">
    <source>
        <dbReference type="SAM" id="MobiDB-lite"/>
    </source>
</evidence>
<dbReference type="EMBL" id="CSAE01001382">
    <property type="protein sequence ID" value="COX57126.1"/>
    <property type="molecule type" value="Genomic_DNA"/>
</dbReference>
<evidence type="ECO:0000313" key="12">
    <source>
        <dbReference type="Proteomes" id="UP000048289"/>
    </source>
</evidence>
<evidence type="ECO:0000313" key="11">
    <source>
        <dbReference type="Proteomes" id="UP000046947"/>
    </source>
</evidence>
<evidence type="ECO:0000313" key="5">
    <source>
        <dbReference type="EMBL" id="COX10863.1"/>
    </source>
</evidence>
<protein>
    <submittedName>
        <fullName evidence="6">Uncharacterized protein</fullName>
    </submittedName>
</protein>
<organism evidence="6 8">
    <name type="scientific">Mycobacterium tuberculosis</name>
    <dbReference type="NCBI Taxonomy" id="1773"/>
    <lineage>
        <taxon>Bacteria</taxon>
        <taxon>Bacillati</taxon>
        <taxon>Actinomycetota</taxon>
        <taxon>Actinomycetes</taxon>
        <taxon>Mycobacteriales</taxon>
        <taxon>Mycobacteriaceae</taxon>
        <taxon>Mycobacterium</taxon>
        <taxon>Mycobacterium tuberculosis complex</taxon>
    </lineage>
</organism>
<evidence type="ECO:0000313" key="8">
    <source>
        <dbReference type="Proteomes" id="UP000038802"/>
    </source>
</evidence>
<gene>
    <name evidence="4" type="ORF">ERS007661_04446</name>
    <name evidence="5" type="ORF">ERS007679_04659</name>
    <name evidence="2" type="ORF">ERS007681_04809</name>
    <name evidence="3" type="ORF">ERS007688_04712</name>
    <name evidence="6" type="ORF">ERS007703_05349</name>
    <name evidence="7" type="ORF">ERS007741_04776</name>
</gene>
<dbReference type="RefSeq" id="WP_272936180.1">
    <property type="nucleotide sequence ID" value="NZ_CNFC01000218.1"/>
</dbReference>
<reference evidence="6" key="2">
    <citation type="submission" date="2015-03" db="EMBL/GenBank/DDBJ databases">
        <authorList>
            <person name="Murphy D."/>
        </authorList>
    </citation>
    <scope>NUCLEOTIDE SEQUENCE [LARGE SCALE GENOMIC DNA]</scope>
    <source>
        <strain evidence="6">K00500041</strain>
    </source>
</reference>
<dbReference type="Proteomes" id="UP000045842">
    <property type="component" value="Unassembled WGS sequence"/>
</dbReference>
<reference evidence="8 9" key="1">
    <citation type="submission" date="2015-03" db="EMBL/GenBank/DDBJ databases">
        <authorList>
            <consortium name="Pathogen Informatics"/>
        </authorList>
    </citation>
    <scope>NUCLEOTIDE SEQUENCE [LARGE SCALE GENOMIC DNA]</scope>
    <source>
        <strain evidence="4 9">D00501624</strain>
        <strain evidence="5 10">G09801536</strain>
        <strain evidence="2 12">G09901357</strain>
        <strain evidence="3 11">H09601792</strain>
        <strain evidence="8">K00500041</strain>
        <strain evidence="7 13">P00601463</strain>
    </source>
</reference>
<feature type="compositionally biased region" description="Low complexity" evidence="1">
    <location>
        <begin position="1"/>
        <end position="15"/>
    </location>
</feature>
<accession>A0A0T7LU28</accession>
<dbReference type="EMBL" id="CHKL01001259">
    <property type="protein sequence ID" value="COX85494.1"/>
    <property type="molecule type" value="Genomic_DNA"/>
</dbReference>
<dbReference type="Proteomes" id="UP000046947">
    <property type="component" value="Unassembled WGS sequence"/>
</dbReference>